<accession>A0ABM9UAK1</accession>
<name>A0ABM9UAK1_9HYPH</name>
<comment type="caution">
    <text evidence="1">The sequence shown here is derived from an EMBL/GenBank/DDBJ whole genome shotgun (WGS) entry which is preliminary data.</text>
</comment>
<sequence length="73" mass="8309">MISSQFREQVEAFLAAHDFKPTEFGRQAVGDPSFVLGLRRGRSPTLATADKVLAFMAEFEATERKRHRQRRSA</sequence>
<evidence type="ECO:0008006" key="3">
    <source>
        <dbReference type="Google" id="ProtNLM"/>
    </source>
</evidence>
<dbReference type="Proteomes" id="UP000182178">
    <property type="component" value="Unassembled WGS sequence"/>
</dbReference>
<dbReference type="EMBL" id="CYHC01000014">
    <property type="protein sequence ID" value="CUA90661.1"/>
    <property type="molecule type" value="Genomic_DNA"/>
</dbReference>
<reference evidence="1 2" key="1">
    <citation type="submission" date="2015-08" db="EMBL/GenBank/DDBJ databases">
        <authorList>
            <person name="Varghese N."/>
        </authorList>
    </citation>
    <scope>NUCLEOTIDE SEQUENCE [LARGE SCALE GENOMIC DNA]</scope>
    <source>
        <strain evidence="1 2">DSM 18167</strain>
    </source>
</reference>
<evidence type="ECO:0000313" key="2">
    <source>
        <dbReference type="Proteomes" id="UP000182178"/>
    </source>
</evidence>
<proteinExistence type="predicted"/>
<organism evidence="1 2">
    <name type="scientific">Chelatococcus sambhunathii</name>
    <dbReference type="NCBI Taxonomy" id="363953"/>
    <lineage>
        <taxon>Bacteria</taxon>
        <taxon>Pseudomonadati</taxon>
        <taxon>Pseudomonadota</taxon>
        <taxon>Alphaproteobacteria</taxon>
        <taxon>Hyphomicrobiales</taxon>
        <taxon>Chelatococcaceae</taxon>
        <taxon>Chelatococcus</taxon>
    </lineage>
</organism>
<evidence type="ECO:0000313" key="1">
    <source>
        <dbReference type="EMBL" id="CUA90661.1"/>
    </source>
</evidence>
<keyword evidence="2" id="KW-1185">Reference proteome</keyword>
<gene>
    <name evidence="1" type="ORF">Ga0061061_11456</name>
</gene>
<dbReference type="RefSeq" id="WP_055460848.1">
    <property type="nucleotide sequence ID" value="NZ_CYHC01000014.1"/>
</dbReference>
<protein>
    <recommendedName>
        <fullName evidence="3">Transcriptional regulator</fullName>
    </recommendedName>
</protein>